<dbReference type="KEGG" id="vg:6920751"/>
<evidence type="ECO:0000313" key="1">
    <source>
        <dbReference type="EMBL" id="ACH62055.1"/>
    </source>
</evidence>
<dbReference type="GeneID" id="6920751"/>
<dbReference type="EMBL" id="EU826466">
    <property type="protein sequence ID" value="ACH62055.1"/>
    <property type="molecule type" value="Genomic_DNA"/>
</dbReference>
<sequence>MPAVLGGSAVKTGIDAIREQIERVTPSWLWDQVDQAIGYVPIRRQEPPKEPDPRSGVKFTIVCGCGSPAFAWYDEDGVYHIESHSDYVMGSDVPCYGTWY</sequence>
<name>B5LJ58_9CAUD</name>
<proteinExistence type="predicted"/>
<keyword evidence="2" id="KW-1185">Reference proteome</keyword>
<dbReference type="RefSeq" id="YP_002224965.1">
    <property type="nucleotide sequence ID" value="NC_011273.1"/>
</dbReference>
<dbReference type="Proteomes" id="UP000001849">
    <property type="component" value="Segment"/>
</dbReference>
<protein>
    <submittedName>
        <fullName evidence="1">Uncharacterized protein</fullName>
    </submittedName>
</protein>
<accession>B5LJ58</accession>
<organism evidence="1 2">
    <name type="scientific">Mycobacterium phage Myrna</name>
    <dbReference type="NCBI Taxonomy" id="546805"/>
    <lineage>
        <taxon>Viruses</taxon>
        <taxon>Duplodnaviria</taxon>
        <taxon>Heunggongvirae</taxon>
        <taxon>Uroviricota</taxon>
        <taxon>Caudoviricetes</taxon>
        <taxon>Ceeclamvirinae</taxon>
        <taxon>Myrnavirus</taxon>
        <taxon>Myrnavirus myrna</taxon>
    </lineage>
</organism>
<evidence type="ECO:0000313" key="2">
    <source>
        <dbReference type="Proteomes" id="UP000001849"/>
    </source>
</evidence>
<reference evidence="1 2" key="1">
    <citation type="submission" date="2008-06" db="EMBL/GenBank/DDBJ databases">
        <authorList>
            <person name="Smith A.L."/>
            <person name="Paladin E.C."/>
            <person name="Jacobs-Sera D."/>
            <person name="Hendirx R.W."/>
            <person name="Hatfull G.F."/>
        </authorList>
    </citation>
    <scope>NUCLEOTIDE SEQUENCE [LARGE SCALE GENOMIC DNA]</scope>
</reference>
<gene>
    <name evidence="1" type="primary">47</name>
    <name evidence="1" type="ORF">MYRNA_47</name>
</gene>